<sequence length="81" mass="9437">LDFWYGCENNTSQSTLINNKDTKTHSTDVSRFLGKEERKYFCNNPKCKKEIAKDVVAYCLHKDNKDCFNGKVYCRECQGDV</sequence>
<gene>
    <name evidence="1" type="ORF">S06H3_60771</name>
</gene>
<dbReference type="AlphaFoldDB" id="X1PYB4"/>
<protein>
    <submittedName>
        <fullName evidence="1">Uncharacterized protein</fullName>
    </submittedName>
</protein>
<comment type="caution">
    <text evidence="1">The sequence shown here is derived from an EMBL/GenBank/DDBJ whole genome shotgun (WGS) entry which is preliminary data.</text>
</comment>
<reference evidence="1" key="1">
    <citation type="journal article" date="2014" name="Front. Microbiol.">
        <title>High frequency of phylogenetically diverse reductive dehalogenase-homologous genes in deep subseafloor sedimentary metagenomes.</title>
        <authorList>
            <person name="Kawai M."/>
            <person name="Futagami T."/>
            <person name="Toyoda A."/>
            <person name="Takaki Y."/>
            <person name="Nishi S."/>
            <person name="Hori S."/>
            <person name="Arai W."/>
            <person name="Tsubouchi T."/>
            <person name="Morono Y."/>
            <person name="Uchiyama I."/>
            <person name="Ito T."/>
            <person name="Fujiyama A."/>
            <person name="Inagaki F."/>
            <person name="Takami H."/>
        </authorList>
    </citation>
    <scope>NUCLEOTIDE SEQUENCE</scope>
    <source>
        <strain evidence="1">Expedition CK06-06</strain>
    </source>
</reference>
<evidence type="ECO:0000313" key="1">
    <source>
        <dbReference type="EMBL" id="GAI47501.1"/>
    </source>
</evidence>
<feature type="non-terminal residue" evidence="1">
    <location>
        <position position="1"/>
    </location>
</feature>
<accession>X1PYB4</accession>
<dbReference type="EMBL" id="BARV01039706">
    <property type="protein sequence ID" value="GAI47501.1"/>
    <property type="molecule type" value="Genomic_DNA"/>
</dbReference>
<name>X1PYB4_9ZZZZ</name>
<proteinExistence type="predicted"/>
<organism evidence="1">
    <name type="scientific">marine sediment metagenome</name>
    <dbReference type="NCBI Taxonomy" id="412755"/>
    <lineage>
        <taxon>unclassified sequences</taxon>
        <taxon>metagenomes</taxon>
        <taxon>ecological metagenomes</taxon>
    </lineage>
</organism>